<evidence type="ECO:0000313" key="3">
    <source>
        <dbReference type="EMBL" id="MER0424946.1"/>
    </source>
</evidence>
<keyword evidence="4" id="KW-1185">Reference proteome</keyword>
<dbReference type="Proteomes" id="UP001456562">
    <property type="component" value="Unassembled WGS sequence"/>
</dbReference>
<feature type="region of interest" description="Disordered" evidence="2">
    <location>
        <begin position="1"/>
        <end position="23"/>
    </location>
</feature>
<comment type="caution">
    <text evidence="3">The sequence shown here is derived from an EMBL/GenBank/DDBJ whole genome shotgun (WGS) entry which is preliminary data.</text>
</comment>
<name>A0ABV1Q1A6_STRMI</name>
<organism evidence="3 4">
    <name type="scientific">Streptomyces microflavus</name>
    <name type="common">Streptomyces lipmanii</name>
    <dbReference type="NCBI Taxonomy" id="1919"/>
    <lineage>
        <taxon>Bacteria</taxon>
        <taxon>Bacillati</taxon>
        <taxon>Actinomycetota</taxon>
        <taxon>Actinomycetes</taxon>
        <taxon>Kitasatosporales</taxon>
        <taxon>Streptomycetaceae</taxon>
        <taxon>Streptomyces</taxon>
    </lineage>
</organism>
<gene>
    <name evidence="3" type="ORF">ABR748_12060</name>
</gene>
<dbReference type="Pfam" id="PF00067">
    <property type="entry name" value="p450"/>
    <property type="match status" value="1"/>
</dbReference>
<dbReference type="PRINTS" id="PR00359">
    <property type="entry name" value="BP450"/>
</dbReference>
<dbReference type="InterPro" id="IPR002397">
    <property type="entry name" value="Cyt_P450_B"/>
</dbReference>
<evidence type="ECO:0000313" key="4">
    <source>
        <dbReference type="Proteomes" id="UP001456562"/>
    </source>
</evidence>
<evidence type="ECO:0000256" key="2">
    <source>
        <dbReference type="SAM" id="MobiDB-lite"/>
    </source>
</evidence>
<dbReference type="CDD" id="cd11030">
    <property type="entry name" value="CYP105-like"/>
    <property type="match status" value="1"/>
</dbReference>
<reference evidence="3 4" key="1">
    <citation type="submission" date="2024-01" db="EMBL/GenBank/DDBJ databases">
        <title>Metagenomic exploration of the rhizosphere soil microbial community and their significance in facilitating the development of wild simulated ginseng.</title>
        <authorList>
            <person name="Huang J."/>
        </authorList>
    </citation>
    <scope>NUCLEOTIDE SEQUENCE [LARGE SCALE GENOMIC DNA]</scope>
    <source>
        <strain evidence="3 4">WY141</strain>
    </source>
</reference>
<dbReference type="EMBL" id="JBEJUE010000008">
    <property type="protein sequence ID" value="MER0424946.1"/>
    <property type="molecule type" value="Genomic_DNA"/>
</dbReference>
<proteinExistence type="inferred from homology"/>
<dbReference type="Gene3D" id="1.10.630.10">
    <property type="entry name" value="Cytochrome P450"/>
    <property type="match status" value="1"/>
</dbReference>
<protein>
    <submittedName>
        <fullName evidence="3">Cytochrome P450</fullName>
    </submittedName>
</protein>
<dbReference type="PANTHER" id="PTHR46696:SF1">
    <property type="entry name" value="CYTOCHROME P450 YJIB-RELATED"/>
    <property type="match status" value="1"/>
</dbReference>
<dbReference type="InterPro" id="IPR036396">
    <property type="entry name" value="Cyt_P450_sf"/>
</dbReference>
<comment type="similarity">
    <text evidence="1">Belongs to the cytochrome P450 family.</text>
</comment>
<accession>A0ABV1Q1A6</accession>
<dbReference type="SUPFAM" id="SSF48264">
    <property type="entry name" value="Cytochrome P450"/>
    <property type="match status" value="1"/>
</dbReference>
<dbReference type="PANTHER" id="PTHR46696">
    <property type="entry name" value="P450, PUTATIVE (EUROFUNG)-RELATED"/>
    <property type="match status" value="1"/>
</dbReference>
<dbReference type="InterPro" id="IPR001128">
    <property type="entry name" value="Cyt_P450"/>
</dbReference>
<sequence length="413" mass="45390">MSHPTGAERNAHDDGDPTAAGACPVVSYPMQRQDPFHPPAEYEALRAQGPVVPATLSFAGGRPAWLVTRIKEAKEVLADTRFSSDSRLPGFPVRRTHSTLIRMDPPDHTRYRNMINHEFVGRRVADLRPVIEGLTDRLLDDIAGGPARSDLLPTLAMPLPSLVICHLLGVSYADHVFLQERTADALRATSTPEEIDEAVADLGRYMDRVVQSKLDAPGDDIISRLVTDHVKTGECAPEVAADLARLLLVAGHVTTVNMIGLGILTLLQHPEQLQELRADERLIGPAVNELLRHLTITPSLARVATEDVEVGGTLIRAGEGVMILLSSANRDEREFLAPDTFDIHRTERGNLALGWGPHLCLGAALARLELQIVISRTLRRFPSLRLAVDLDSIPFRHKVNIYGVHELPVVWDE</sequence>
<dbReference type="RefSeq" id="WP_239111194.1">
    <property type="nucleotide sequence ID" value="NZ_JAAGME010001724.1"/>
</dbReference>
<evidence type="ECO:0000256" key="1">
    <source>
        <dbReference type="ARBA" id="ARBA00010617"/>
    </source>
</evidence>